<evidence type="ECO:0000313" key="2">
    <source>
        <dbReference type="Proteomes" id="UP000625711"/>
    </source>
</evidence>
<sequence length="104" mass="11777">MYGADSAMRLAIGTPKRTCRYVEKTAIAGQECVALPRLRSAAERCPRGERNAARWKEEKKKGKKERFTTEFRIGSYTRTDCGAFAQHSSDLHDRHPKSAFDTVI</sequence>
<organism evidence="1 2">
    <name type="scientific">Rhynchophorus ferrugineus</name>
    <name type="common">Red palm weevil</name>
    <name type="synonym">Curculio ferrugineus</name>
    <dbReference type="NCBI Taxonomy" id="354439"/>
    <lineage>
        <taxon>Eukaryota</taxon>
        <taxon>Metazoa</taxon>
        <taxon>Ecdysozoa</taxon>
        <taxon>Arthropoda</taxon>
        <taxon>Hexapoda</taxon>
        <taxon>Insecta</taxon>
        <taxon>Pterygota</taxon>
        <taxon>Neoptera</taxon>
        <taxon>Endopterygota</taxon>
        <taxon>Coleoptera</taxon>
        <taxon>Polyphaga</taxon>
        <taxon>Cucujiformia</taxon>
        <taxon>Curculionidae</taxon>
        <taxon>Dryophthorinae</taxon>
        <taxon>Rhynchophorus</taxon>
    </lineage>
</organism>
<evidence type="ECO:0000313" key="1">
    <source>
        <dbReference type="EMBL" id="KAF7274449.1"/>
    </source>
</evidence>
<keyword evidence="2" id="KW-1185">Reference proteome</keyword>
<dbReference type="Proteomes" id="UP000625711">
    <property type="component" value="Unassembled WGS sequence"/>
</dbReference>
<protein>
    <submittedName>
        <fullName evidence="1">Uncharacterized protein</fullName>
    </submittedName>
</protein>
<comment type="caution">
    <text evidence="1">The sequence shown here is derived from an EMBL/GenBank/DDBJ whole genome shotgun (WGS) entry which is preliminary data.</text>
</comment>
<accession>A0A834I5N5</accession>
<gene>
    <name evidence="1" type="ORF">GWI33_012895</name>
</gene>
<proteinExistence type="predicted"/>
<reference evidence="1" key="1">
    <citation type="submission" date="2020-08" db="EMBL/GenBank/DDBJ databases">
        <title>Genome sequencing and assembly of the red palm weevil Rhynchophorus ferrugineus.</title>
        <authorList>
            <person name="Dias G.B."/>
            <person name="Bergman C.M."/>
            <person name="Manee M."/>
        </authorList>
    </citation>
    <scope>NUCLEOTIDE SEQUENCE</scope>
    <source>
        <strain evidence="1">AA-2017</strain>
        <tissue evidence="1">Whole larva</tissue>
    </source>
</reference>
<dbReference type="EMBL" id="JAACXV010012794">
    <property type="protein sequence ID" value="KAF7274449.1"/>
    <property type="molecule type" value="Genomic_DNA"/>
</dbReference>
<dbReference type="AlphaFoldDB" id="A0A834I5N5"/>
<name>A0A834I5N5_RHYFE</name>